<dbReference type="PROSITE" id="PS00194">
    <property type="entry name" value="THIOREDOXIN_1"/>
    <property type="match status" value="1"/>
</dbReference>
<dbReference type="RefSeq" id="WP_273631548.1">
    <property type="nucleotide sequence ID" value="NZ_CP117167.1"/>
</dbReference>
<reference evidence="4 5" key="1">
    <citation type="submission" date="2023-02" db="EMBL/GenBank/DDBJ databases">
        <title>Genome sequence of Mucilaginibacter jinjuensis strain KACC 16571.</title>
        <authorList>
            <person name="Kim S."/>
            <person name="Heo J."/>
            <person name="Kwon S.-W."/>
        </authorList>
    </citation>
    <scope>NUCLEOTIDE SEQUENCE [LARGE SCALE GENOMIC DNA]</scope>
    <source>
        <strain evidence="4 5">KACC 16571</strain>
    </source>
</reference>
<dbReference type="CDD" id="cd02966">
    <property type="entry name" value="TlpA_like_family"/>
    <property type="match status" value="1"/>
</dbReference>
<name>A0ABY7T9T9_9SPHI</name>
<dbReference type="InterPro" id="IPR000866">
    <property type="entry name" value="AhpC/TSA"/>
</dbReference>
<keyword evidence="5" id="KW-1185">Reference proteome</keyword>
<dbReference type="Proteomes" id="UP001216139">
    <property type="component" value="Chromosome"/>
</dbReference>
<evidence type="ECO:0000259" key="3">
    <source>
        <dbReference type="PROSITE" id="PS51352"/>
    </source>
</evidence>
<gene>
    <name evidence="4" type="ORF">PQO05_04885</name>
</gene>
<dbReference type="Pfam" id="PF00578">
    <property type="entry name" value="AhpC-TSA"/>
    <property type="match status" value="1"/>
</dbReference>
<evidence type="ECO:0000313" key="4">
    <source>
        <dbReference type="EMBL" id="WCT13265.1"/>
    </source>
</evidence>
<accession>A0ABY7T9T9</accession>
<evidence type="ECO:0000313" key="5">
    <source>
        <dbReference type="Proteomes" id="UP001216139"/>
    </source>
</evidence>
<sequence length="471" mass="52829">MKIIFVTLLMIIGLSPVFAQSNANFQASLASDFDALKNESNPKILQQKINRLTHSKNEKDWITVIHYYDATGQLNRKESLENELFKRFPHGNYALFNALVHIKYGKNGDAMEKILAKMKTNFPHIAVSDLDGAENMIAIQYAEERNTVRSLLHLNRIKIHPSVLIIANDLLKYDAAAAAKVVKQAMDRNETMPADSGNKAMYNQFCSLYSKIQIKLGHNEEALRYAKIAYDDRSGDDVSDGVASYAYLLSTNGQYREALPILRKLFIAGESNEQLNDRLRLSYEKLNPGKDGKVYLAGIQDSLINALEEDLTKTMLNDKAPDFYVTDSSGKKVSLSDFKGKTVILDFWATWCAPCKASFPAMQLAVNKYKNDPQVKFLFIHTRETSTTPLADAKNYLLANDYHLPLYMDIKAPLTHTNPAFSALNLQFIPAKLVIDGNGVIRFQLIGFGAEKDEAHVNILSAMIELAKKSS</sequence>
<dbReference type="InterPro" id="IPR050553">
    <property type="entry name" value="Thioredoxin_ResA/DsbE_sf"/>
</dbReference>
<dbReference type="PANTHER" id="PTHR42852:SF17">
    <property type="entry name" value="THIOREDOXIN-LIKE PROTEIN HI_1115"/>
    <property type="match status" value="1"/>
</dbReference>
<dbReference type="InterPro" id="IPR036249">
    <property type="entry name" value="Thioredoxin-like_sf"/>
</dbReference>
<dbReference type="InterPro" id="IPR013766">
    <property type="entry name" value="Thioredoxin_domain"/>
</dbReference>
<dbReference type="SUPFAM" id="SSF52833">
    <property type="entry name" value="Thioredoxin-like"/>
    <property type="match status" value="1"/>
</dbReference>
<proteinExistence type="predicted"/>
<dbReference type="InterPro" id="IPR017937">
    <property type="entry name" value="Thioredoxin_CS"/>
</dbReference>
<keyword evidence="1" id="KW-0676">Redox-active center</keyword>
<dbReference type="PROSITE" id="PS51352">
    <property type="entry name" value="THIOREDOXIN_2"/>
    <property type="match status" value="1"/>
</dbReference>
<dbReference type="EMBL" id="CP117167">
    <property type="protein sequence ID" value="WCT13265.1"/>
    <property type="molecule type" value="Genomic_DNA"/>
</dbReference>
<feature type="signal peptide" evidence="2">
    <location>
        <begin position="1"/>
        <end position="19"/>
    </location>
</feature>
<evidence type="ECO:0000256" key="2">
    <source>
        <dbReference type="SAM" id="SignalP"/>
    </source>
</evidence>
<protein>
    <submittedName>
        <fullName evidence="4">Redoxin domain-containing protein</fullName>
    </submittedName>
</protein>
<evidence type="ECO:0000256" key="1">
    <source>
        <dbReference type="ARBA" id="ARBA00023284"/>
    </source>
</evidence>
<feature type="domain" description="Thioredoxin" evidence="3">
    <location>
        <begin position="314"/>
        <end position="465"/>
    </location>
</feature>
<dbReference type="PANTHER" id="PTHR42852">
    <property type="entry name" value="THIOL:DISULFIDE INTERCHANGE PROTEIN DSBE"/>
    <property type="match status" value="1"/>
</dbReference>
<keyword evidence="2" id="KW-0732">Signal</keyword>
<organism evidence="4 5">
    <name type="scientific">Mucilaginibacter jinjuensis</name>
    <dbReference type="NCBI Taxonomy" id="1176721"/>
    <lineage>
        <taxon>Bacteria</taxon>
        <taxon>Pseudomonadati</taxon>
        <taxon>Bacteroidota</taxon>
        <taxon>Sphingobacteriia</taxon>
        <taxon>Sphingobacteriales</taxon>
        <taxon>Sphingobacteriaceae</taxon>
        <taxon>Mucilaginibacter</taxon>
    </lineage>
</organism>
<dbReference type="Gene3D" id="3.40.30.10">
    <property type="entry name" value="Glutaredoxin"/>
    <property type="match status" value="1"/>
</dbReference>
<feature type="chain" id="PRO_5046565915" evidence="2">
    <location>
        <begin position="20"/>
        <end position="471"/>
    </location>
</feature>